<dbReference type="Proteomes" id="UP001190700">
    <property type="component" value="Unassembled WGS sequence"/>
</dbReference>
<name>A0AAE0C4Q8_9CHLO</name>
<accession>A0AAE0C4Q8</accession>
<protein>
    <submittedName>
        <fullName evidence="3">Uncharacterized protein</fullName>
    </submittedName>
</protein>
<proteinExistence type="predicted"/>
<feature type="region of interest" description="Disordered" evidence="2">
    <location>
        <begin position="53"/>
        <end position="79"/>
    </location>
</feature>
<evidence type="ECO:0000256" key="1">
    <source>
        <dbReference type="SAM" id="Coils"/>
    </source>
</evidence>
<feature type="region of interest" description="Disordered" evidence="2">
    <location>
        <begin position="169"/>
        <end position="214"/>
    </location>
</feature>
<dbReference type="EMBL" id="LGRX02028896">
    <property type="protein sequence ID" value="KAK3247520.1"/>
    <property type="molecule type" value="Genomic_DNA"/>
</dbReference>
<reference evidence="3 4" key="1">
    <citation type="journal article" date="2015" name="Genome Biol. Evol.">
        <title>Comparative Genomics of a Bacterivorous Green Alga Reveals Evolutionary Causalities and Consequences of Phago-Mixotrophic Mode of Nutrition.</title>
        <authorList>
            <person name="Burns J.A."/>
            <person name="Paasch A."/>
            <person name="Narechania A."/>
            <person name="Kim E."/>
        </authorList>
    </citation>
    <scope>NUCLEOTIDE SEQUENCE [LARGE SCALE GENOMIC DNA]</scope>
    <source>
        <strain evidence="3 4">PLY_AMNH</strain>
    </source>
</reference>
<dbReference type="AlphaFoldDB" id="A0AAE0C4Q8"/>
<sequence length="312" mass="34074">MAHNSLAPHASTDKQQAGIFCFYEGKFLRGGSTLSEIRNYNWAESFHKRRPELVRAPPSPGLGRAAGLEAPPSPGPTPAASFKNARLPAACPASPGSPGYPPCRGRWGLSFDPAQAGARREERAARAEGARVEQALMRARLEAAHKDEQRRAAEAEVEVLQARWRASERTHTIGRSASGGPHAKIASPHRAPSSSTTPHRAPPSSTKASPGWHASLRAKKQEVELKLQRSEEQARKVDADLTRVRVELSRTAEAIYASPAQHREQQDMLAACLIALEQESRRQQDEVARLQASKWDITSKLNHRELAAASPL</sequence>
<evidence type="ECO:0000313" key="3">
    <source>
        <dbReference type="EMBL" id="KAK3247520.1"/>
    </source>
</evidence>
<evidence type="ECO:0000313" key="4">
    <source>
        <dbReference type="Proteomes" id="UP001190700"/>
    </source>
</evidence>
<evidence type="ECO:0000256" key="2">
    <source>
        <dbReference type="SAM" id="MobiDB-lite"/>
    </source>
</evidence>
<comment type="caution">
    <text evidence="3">The sequence shown here is derived from an EMBL/GenBank/DDBJ whole genome shotgun (WGS) entry which is preliminary data.</text>
</comment>
<feature type="coiled-coil region" evidence="1">
    <location>
        <begin position="136"/>
        <end position="163"/>
    </location>
</feature>
<organism evidence="3 4">
    <name type="scientific">Cymbomonas tetramitiformis</name>
    <dbReference type="NCBI Taxonomy" id="36881"/>
    <lineage>
        <taxon>Eukaryota</taxon>
        <taxon>Viridiplantae</taxon>
        <taxon>Chlorophyta</taxon>
        <taxon>Pyramimonadophyceae</taxon>
        <taxon>Pyramimonadales</taxon>
        <taxon>Pyramimonadaceae</taxon>
        <taxon>Cymbomonas</taxon>
    </lineage>
</organism>
<feature type="compositionally biased region" description="Polar residues" evidence="2">
    <location>
        <begin position="192"/>
        <end position="208"/>
    </location>
</feature>
<gene>
    <name evidence="3" type="ORF">CYMTET_42981</name>
</gene>
<keyword evidence="4" id="KW-1185">Reference proteome</keyword>
<keyword evidence="1" id="KW-0175">Coiled coil</keyword>